<feature type="region of interest" description="Disordered" evidence="1">
    <location>
        <begin position="1"/>
        <end position="74"/>
    </location>
</feature>
<comment type="caution">
    <text evidence="2">The sequence shown here is derived from an EMBL/GenBank/DDBJ whole genome shotgun (WGS) entry which is preliminary data.</text>
</comment>
<dbReference type="Proteomes" id="UP001626550">
    <property type="component" value="Unassembled WGS sequence"/>
</dbReference>
<reference evidence="2 3" key="1">
    <citation type="submission" date="2024-11" db="EMBL/GenBank/DDBJ databases">
        <title>Adaptive evolution of stress response genes in parasites aligns with host niche diversity.</title>
        <authorList>
            <person name="Hahn C."/>
            <person name="Resl P."/>
        </authorList>
    </citation>
    <scope>NUCLEOTIDE SEQUENCE [LARGE SCALE GENOMIC DNA]</scope>
    <source>
        <strain evidence="2">EGGRZ-B1_66</strain>
        <tissue evidence="2">Body</tissue>
    </source>
</reference>
<evidence type="ECO:0000313" key="3">
    <source>
        <dbReference type="Proteomes" id="UP001626550"/>
    </source>
</evidence>
<name>A0ABD2QMU7_9PLAT</name>
<dbReference type="EMBL" id="JBJKFK010000024">
    <property type="protein sequence ID" value="KAL3320865.1"/>
    <property type="molecule type" value="Genomic_DNA"/>
</dbReference>
<dbReference type="AlphaFoldDB" id="A0ABD2QMU7"/>
<protein>
    <submittedName>
        <fullName evidence="2">Uncharacterized protein</fullName>
    </submittedName>
</protein>
<sequence>MNRVSGCRARQASEVTSAKGKGQARAEDRSEYAQVANHSLKAAPNGVARERWDEEEREPAQQESSAAGSSEFPKVQISSRHASLAAMVNCAAYVPESRAFAGKLPERCMRTCRLVLLYSSLM</sequence>
<proteinExistence type="predicted"/>
<accession>A0ABD2QMU7</accession>
<feature type="compositionally biased region" description="Low complexity" evidence="1">
    <location>
        <begin position="61"/>
        <end position="71"/>
    </location>
</feature>
<evidence type="ECO:0000313" key="2">
    <source>
        <dbReference type="EMBL" id="KAL3320865.1"/>
    </source>
</evidence>
<gene>
    <name evidence="2" type="ORF">Ciccas_000462</name>
</gene>
<evidence type="ECO:0000256" key="1">
    <source>
        <dbReference type="SAM" id="MobiDB-lite"/>
    </source>
</evidence>
<keyword evidence="3" id="KW-1185">Reference proteome</keyword>
<organism evidence="2 3">
    <name type="scientific">Cichlidogyrus casuarinus</name>
    <dbReference type="NCBI Taxonomy" id="1844966"/>
    <lineage>
        <taxon>Eukaryota</taxon>
        <taxon>Metazoa</taxon>
        <taxon>Spiralia</taxon>
        <taxon>Lophotrochozoa</taxon>
        <taxon>Platyhelminthes</taxon>
        <taxon>Monogenea</taxon>
        <taxon>Monopisthocotylea</taxon>
        <taxon>Dactylogyridea</taxon>
        <taxon>Ancyrocephalidae</taxon>
        <taxon>Cichlidogyrus</taxon>
    </lineage>
</organism>
<feature type="compositionally biased region" description="Basic and acidic residues" evidence="1">
    <location>
        <begin position="48"/>
        <end position="60"/>
    </location>
</feature>